<gene>
    <name evidence="1" type="ORF">AMJ83_08205</name>
</gene>
<dbReference type="AlphaFoldDB" id="A0A0S8FRH7"/>
<dbReference type="EMBL" id="LJUJ01000018">
    <property type="protein sequence ID" value="KPK63134.1"/>
    <property type="molecule type" value="Genomic_DNA"/>
</dbReference>
<sequence>METAQQIIMAVLHDNFMGKIKTEFPYLTEVQLEWLSIYWRVQQMIGDEKSTLSIVIRMQYGGDLTQEDAKAITEYGKTIVEKTVEHYFKMQPGESIQQSLLEVNEVSFEK</sequence>
<protein>
    <submittedName>
        <fullName evidence="1">Uncharacterized protein</fullName>
    </submittedName>
</protein>
<name>A0A0S8FRH7_UNCW3</name>
<dbReference type="Proteomes" id="UP000051373">
    <property type="component" value="Unassembled WGS sequence"/>
</dbReference>
<comment type="caution">
    <text evidence="1">The sequence shown here is derived from an EMBL/GenBank/DDBJ whole genome shotgun (WGS) entry which is preliminary data.</text>
</comment>
<organism evidence="1 2">
    <name type="scientific">candidate division WOR_3 bacterium SM23_42</name>
    <dbReference type="NCBI Taxonomy" id="1703779"/>
    <lineage>
        <taxon>Bacteria</taxon>
        <taxon>Bacteria division WOR-3</taxon>
    </lineage>
</organism>
<reference evidence="1 2" key="1">
    <citation type="journal article" date="2015" name="Microbiome">
        <title>Genomic resolution of linkages in carbon, nitrogen, and sulfur cycling among widespread estuary sediment bacteria.</title>
        <authorList>
            <person name="Baker B.J."/>
            <person name="Lazar C.S."/>
            <person name="Teske A.P."/>
            <person name="Dick G.J."/>
        </authorList>
    </citation>
    <scope>NUCLEOTIDE SEQUENCE [LARGE SCALE GENOMIC DNA]</scope>
    <source>
        <strain evidence="1">SM23_42</strain>
    </source>
</reference>
<evidence type="ECO:0000313" key="1">
    <source>
        <dbReference type="EMBL" id="KPK63134.1"/>
    </source>
</evidence>
<proteinExistence type="predicted"/>
<accession>A0A0S8FRH7</accession>
<evidence type="ECO:0000313" key="2">
    <source>
        <dbReference type="Proteomes" id="UP000051373"/>
    </source>
</evidence>